<accession>A0A2K1J526</accession>
<dbReference type="Proteomes" id="UP000006727">
    <property type="component" value="Chromosome 17"/>
</dbReference>
<evidence type="ECO:0000313" key="3">
    <source>
        <dbReference type="EnsemblPlants" id="PAC:32905850.CDS.1"/>
    </source>
</evidence>
<dbReference type="AlphaFoldDB" id="A0A2K1J526"/>
<dbReference type="EMBL" id="ABEU02000017">
    <property type="protein sequence ID" value="PNR36610.1"/>
    <property type="molecule type" value="Genomic_DNA"/>
</dbReference>
<keyword evidence="1" id="KW-1133">Transmembrane helix</keyword>
<feature type="transmembrane region" description="Helical" evidence="1">
    <location>
        <begin position="124"/>
        <end position="144"/>
    </location>
</feature>
<sequence>MTFVATLAEAHPEQSRTFVSVLSVFCFCSCSVVPWFLIVPTTLSCLLPALVRHPPLALGRTDERMDGRTDRPTHCLMDRLADAEVDERIDGWMKERTDGRTSQWTEALGSWSTQLWSSAHHHTIPFFFCCFFFFYSAELLLTLFTSLD</sequence>
<reference evidence="2 4" key="2">
    <citation type="journal article" date="2018" name="Plant J.">
        <title>The Physcomitrella patens chromosome-scale assembly reveals moss genome structure and evolution.</title>
        <authorList>
            <person name="Lang D."/>
            <person name="Ullrich K.K."/>
            <person name="Murat F."/>
            <person name="Fuchs J."/>
            <person name="Jenkins J."/>
            <person name="Haas F.B."/>
            <person name="Piednoel M."/>
            <person name="Gundlach H."/>
            <person name="Van Bel M."/>
            <person name="Meyberg R."/>
            <person name="Vives C."/>
            <person name="Morata J."/>
            <person name="Symeonidi A."/>
            <person name="Hiss M."/>
            <person name="Muchero W."/>
            <person name="Kamisugi Y."/>
            <person name="Saleh O."/>
            <person name="Blanc G."/>
            <person name="Decker E.L."/>
            <person name="van Gessel N."/>
            <person name="Grimwood J."/>
            <person name="Hayes R.D."/>
            <person name="Graham S.W."/>
            <person name="Gunter L.E."/>
            <person name="McDaniel S.F."/>
            <person name="Hoernstein S.N.W."/>
            <person name="Larsson A."/>
            <person name="Li F.W."/>
            <person name="Perroud P.F."/>
            <person name="Phillips J."/>
            <person name="Ranjan P."/>
            <person name="Rokshar D.S."/>
            <person name="Rothfels C.J."/>
            <person name="Schneider L."/>
            <person name="Shu S."/>
            <person name="Stevenson D.W."/>
            <person name="Thummler F."/>
            <person name="Tillich M."/>
            <person name="Villarreal Aguilar J.C."/>
            <person name="Widiez T."/>
            <person name="Wong G.K."/>
            <person name="Wymore A."/>
            <person name="Zhang Y."/>
            <person name="Zimmer A.D."/>
            <person name="Quatrano R.S."/>
            <person name="Mayer K.F.X."/>
            <person name="Goodstein D."/>
            <person name="Casacuberta J.M."/>
            <person name="Vandepoele K."/>
            <person name="Reski R."/>
            <person name="Cuming A.C."/>
            <person name="Tuskan G.A."/>
            <person name="Maumus F."/>
            <person name="Salse J."/>
            <person name="Schmutz J."/>
            <person name="Rensing S.A."/>
        </authorList>
    </citation>
    <scope>NUCLEOTIDE SEQUENCE [LARGE SCALE GENOMIC DNA]</scope>
    <source>
        <strain evidence="3 4">cv. Gransden 2004</strain>
    </source>
</reference>
<dbReference type="InParanoid" id="A0A2K1J526"/>
<protein>
    <submittedName>
        <fullName evidence="2 3">Uncharacterized protein</fullName>
    </submittedName>
</protein>
<dbReference type="EnsemblPlants" id="Pp3c17_21980V3.1">
    <property type="protein sequence ID" value="PAC:32905850.CDS.1"/>
    <property type="gene ID" value="Pp3c17_21980"/>
</dbReference>
<organism evidence="2">
    <name type="scientific">Physcomitrium patens</name>
    <name type="common">Spreading-leaved earth moss</name>
    <name type="synonym">Physcomitrella patens</name>
    <dbReference type="NCBI Taxonomy" id="3218"/>
    <lineage>
        <taxon>Eukaryota</taxon>
        <taxon>Viridiplantae</taxon>
        <taxon>Streptophyta</taxon>
        <taxon>Embryophyta</taxon>
        <taxon>Bryophyta</taxon>
        <taxon>Bryophytina</taxon>
        <taxon>Bryopsida</taxon>
        <taxon>Funariidae</taxon>
        <taxon>Funariales</taxon>
        <taxon>Funariaceae</taxon>
        <taxon>Physcomitrium</taxon>
    </lineage>
</organism>
<feature type="transmembrane region" description="Helical" evidence="1">
    <location>
        <begin position="18"/>
        <end position="38"/>
    </location>
</feature>
<name>A0A2K1J526_PHYPA</name>
<evidence type="ECO:0000313" key="4">
    <source>
        <dbReference type="Proteomes" id="UP000006727"/>
    </source>
</evidence>
<reference evidence="2 4" key="1">
    <citation type="journal article" date="2008" name="Science">
        <title>The Physcomitrella genome reveals evolutionary insights into the conquest of land by plants.</title>
        <authorList>
            <person name="Rensing S."/>
            <person name="Lang D."/>
            <person name="Zimmer A."/>
            <person name="Terry A."/>
            <person name="Salamov A."/>
            <person name="Shapiro H."/>
            <person name="Nishiyama T."/>
            <person name="Perroud P.-F."/>
            <person name="Lindquist E."/>
            <person name="Kamisugi Y."/>
            <person name="Tanahashi T."/>
            <person name="Sakakibara K."/>
            <person name="Fujita T."/>
            <person name="Oishi K."/>
            <person name="Shin-I T."/>
            <person name="Kuroki Y."/>
            <person name="Toyoda A."/>
            <person name="Suzuki Y."/>
            <person name="Hashimoto A."/>
            <person name="Yamaguchi K."/>
            <person name="Sugano A."/>
            <person name="Kohara Y."/>
            <person name="Fujiyama A."/>
            <person name="Anterola A."/>
            <person name="Aoki S."/>
            <person name="Ashton N."/>
            <person name="Barbazuk W.B."/>
            <person name="Barker E."/>
            <person name="Bennetzen J."/>
            <person name="Bezanilla M."/>
            <person name="Blankenship R."/>
            <person name="Cho S.H."/>
            <person name="Dutcher S."/>
            <person name="Estelle M."/>
            <person name="Fawcett J.A."/>
            <person name="Gundlach H."/>
            <person name="Hanada K."/>
            <person name="Heyl A."/>
            <person name="Hicks K.A."/>
            <person name="Hugh J."/>
            <person name="Lohr M."/>
            <person name="Mayer K."/>
            <person name="Melkozernov A."/>
            <person name="Murata T."/>
            <person name="Nelson D."/>
            <person name="Pils B."/>
            <person name="Prigge M."/>
            <person name="Reiss B."/>
            <person name="Renner T."/>
            <person name="Rombauts S."/>
            <person name="Rushton P."/>
            <person name="Sanderfoot A."/>
            <person name="Schween G."/>
            <person name="Shiu S.-H."/>
            <person name="Stueber K."/>
            <person name="Theodoulou F.L."/>
            <person name="Tu H."/>
            <person name="Van de Peer Y."/>
            <person name="Verrier P.J."/>
            <person name="Waters E."/>
            <person name="Wood A."/>
            <person name="Yang L."/>
            <person name="Cove D."/>
            <person name="Cuming A."/>
            <person name="Hasebe M."/>
            <person name="Lucas S."/>
            <person name="Mishler D.B."/>
            <person name="Reski R."/>
            <person name="Grigoriev I."/>
            <person name="Quatrano R.S."/>
            <person name="Boore J.L."/>
        </authorList>
    </citation>
    <scope>NUCLEOTIDE SEQUENCE [LARGE SCALE GENOMIC DNA]</scope>
    <source>
        <strain evidence="3 4">cv. Gransden 2004</strain>
    </source>
</reference>
<evidence type="ECO:0000256" key="1">
    <source>
        <dbReference type="SAM" id="Phobius"/>
    </source>
</evidence>
<evidence type="ECO:0000313" key="2">
    <source>
        <dbReference type="EMBL" id="PNR36610.1"/>
    </source>
</evidence>
<proteinExistence type="predicted"/>
<gene>
    <name evidence="2" type="ORF">PHYPA_022461</name>
</gene>
<keyword evidence="1" id="KW-0812">Transmembrane</keyword>
<reference evidence="3" key="3">
    <citation type="submission" date="2020-12" db="UniProtKB">
        <authorList>
            <consortium name="EnsemblPlants"/>
        </authorList>
    </citation>
    <scope>IDENTIFICATION</scope>
</reference>
<keyword evidence="4" id="KW-1185">Reference proteome</keyword>
<dbReference type="Gramene" id="Pp3c17_21980V3.1">
    <property type="protein sequence ID" value="PAC:32905850.CDS.1"/>
    <property type="gene ID" value="Pp3c17_21980"/>
</dbReference>
<dbReference type="PaxDb" id="3218-PP1S68_97V6.1"/>
<keyword evidence="1" id="KW-0472">Membrane</keyword>